<evidence type="ECO:0000256" key="3">
    <source>
        <dbReference type="ARBA" id="ARBA00022679"/>
    </source>
</evidence>
<name>A0AAV0D6I9_9ASTE</name>
<dbReference type="PANTHER" id="PTHR48044:SF23">
    <property type="entry name" value="ANTHOCYANIDIN 3-O-GLUCOSYLTRANSFERASE-LIKE"/>
    <property type="match status" value="1"/>
</dbReference>
<feature type="region of interest" description="Disordered" evidence="6">
    <location>
        <begin position="1"/>
        <end position="20"/>
    </location>
</feature>
<dbReference type="GO" id="GO:0008194">
    <property type="term" value="F:UDP-glycosyltransferase activity"/>
    <property type="evidence" value="ECO:0007669"/>
    <property type="project" value="InterPro"/>
</dbReference>
<gene>
    <name evidence="8" type="ORF">CEPIT_LOCUS12758</name>
</gene>
<reference evidence="8" key="1">
    <citation type="submission" date="2022-07" db="EMBL/GenBank/DDBJ databases">
        <authorList>
            <person name="Macas J."/>
            <person name="Novak P."/>
            <person name="Neumann P."/>
        </authorList>
    </citation>
    <scope>NUCLEOTIDE SEQUENCE</scope>
</reference>
<evidence type="ECO:0000259" key="7">
    <source>
        <dbReference type="Pfam" id="PF26168"/>
    </source>
</evidence>
<dbReference type="CDD" id="cd03784">
    <property type="entry name" value="GT1_Gtf-like"/>
    <property type="match status" value="1"/>
</dbReference>
<evidence type="ECO:0000256" key="6">
    <source>
        <dbReference type="SAM" id="MobiDB-lite"/>
    </source>
</evidence>
<dbReference type="Gene3D" id="3.40.50.2000">
    <property type="entry name" value="Glycogen Phosphorylase B"/>
    <property type="match status" value="2"/>
</dbReference>
<dbReference type="InterPro" id="IPR058980">
    <property type="entry name" value="Glyco_transf_N"/>
</dbReference>
<comment type="caution">
    <text evidence="8">The sequence shown here is derived from an EMBL/GenBank/DDBJ whole genome shotgun (WGS) entry which is preliminary data.</text>
</comment>
<evidence type="ECO:0000313" key="9">
    <source>
        <dbReference type="Proteomes" id="UP001152523"/>
    </source>
</evidence>
<dbReference type="InterPro" id="IPR002213">
    <property type="entry name" value="UDP_glucos_trans"/>
</dbReference>
<keyword evidence="3 4" id="KW-0808">Transferase</keyword>
<dbReference type="Pfam" id="PF00201">
    <property type="entry name" value="UDPGT"/>
    <property type="match status" value="1"/>
</dbReference>
<dbReference type="FunFam" id="3.40.50.2000:FF:000060">
    <property type="entry name" value="Glycosyltransferase"/>
    <property type="match status" value="1"/>
</dbReference>
<dbReference type="SUPFAM" id="SSF53756">
    <property type="entry name" value="UDP-Glycosyltransferase/glycogen phosphorylase"/>
    <property type="match status" value="1"/>
</dbReference>
<keyword evidence="2 4" id="KW-0328">Glycosyltransferase</keyword>
<dbReference type="AlphaFoldDB" id="A0AAV0D6I9"/>
<protein>
    <recommendedName>
        <fullName evidence="5">Glycosyltransferase</fullName>
        <ecNumber evidence="5">2.4.1.-</ecNumber>
    </recommendedName>
</protein>
<dbReference type="InterPro" id="IPR035595">
    <property type="entry name" value="UDP_glycos_trans_CS"/>
</dbReference>
<evidence type="ECO:0000256" key="4">
    <source>
        <dbReference type="RuleBase" id="RU003718"/>
    </source>
</evidence>
<evidence type="ECO:0000313" key="8">
    <source>
        <dbReference type="EMBL" id="CAH9094054.1"/>
    </source>
</evidence>
<dbReference type="Pfam" id="PF26168">
    <property type="entry name" value="Glyco_transf_N"/>
    <property type="match status" value="1"/>
</dbReference>
<organism evidence="8 9">
    <name type="scientific">Cuscuta epithymum</name>
    <dbReference type="NCBI Taxonomy" id="186058"/>
    <lineage>
        <taxon>Eukaryota</taxon>
        <taxon>Viridiplantae</taxon>
        <taxon>Streptophyta</taxon>
        <taxon>Embryophyta</taxon>
        <taxon>Tracheophyta</taxon>
        <taxon>Spermatophyta</taxon>
        <taxon>Magnoliopsida</taxon>
        <taxon>eudicotyledons</taxon>
        <taxon>Gunneridae</taxon>
        <taxon>Pentapetalae</taxon>
        <taxon>asterids</taxon>
        <taxon>lamiids</taxon>
        <taxon>Solanales</taxon>
        <taxon>Convolvulaceae</taxon>
        <taxon>Cuscuteae</taxon>
        <taxon>Cuscuta</taxon>
        <taxon>Cuscuta subgen. Cuscuta</taxon>
    </lineage>
</organism>
<dbReference type="EC" id="2.4.1.-" evidence="5"/>
<accession>A0AAV0D6I9</accession>
<evidence type="ECO:0000256" key="2">
    <source>
        <dbReference type="ARBA" id="ARBA00022676"/>
    </source>
</evidence>
<dbReference type="EMBL" id="CAMAPF010000079">
    <property type="protein sequence ID" value="CAH9094054.1"/>
    <property type="molecule type" value="Genomic_DNA"/>
</dbReference>
<feature type="domain" description="Glycosyltransferase N-terminal" evidence="7">
    <location>
        <begin position="25"/>
        <end position="275"/>
    </location>
</feature>
<keyword evidence="9" id="KW-1185">Reference proteome</keyword>
<dbReference type="GO" id="GO:0016138">
    <property type="term" value="P:glycoside biosynthetic process"/>
    <property type="evidence" value="ECO:0007669"/>
    <property type="project" value="UniProtKB-ARBA"/>
</dbReference>
<proteinExistence type="inferred from homology"/>
<dbReference type="PROSITE" id="PS00375">
    <property type="entry name" value="UDPGT"/>
    <property type="match status" value="1"/>
</dbReference>
<dbReference type="Proteomes" id="UP001152523">
    <property type="component" value="Unassembled WGS sequence"/>
</dbReference>
<sequence>MAHTMPICTEPPQPENTIDQTPDSKVIVVTVPFLAQGHLNQFLHLSRLISSHGLQVYYLGFSVDISVARRRLQGWDPLAYPSLRFQEFPSPPSYISGADPATELTSFSDIMTSIIESCDHIRRHIAEFLDDISRKCERLVVVHDSLMATAVQDAASIPHAEAYSFNAVSAFTNATVVWEIASKVLRVPPFLSKLAGKLLLPSMAVIPDSLPSLDSCFYPEFLKFMSVQRSANSKFCSGNIFDTCRPVEGPYLELLAKFYRLTGKGKLWAIGPLNPVTTREKSEPKVCLRHRSIEWLDMQPPKSVVFVSFGTLTSLSSEQILELAKGLEQSQLKFIWVVRDVLKGETWLPEGYEEGIEGKGLILRDWAPQMEILDHPSTGGFLTHCGWNSCMESIVRGVPMATWPIHFDQPRNAVLMTEVLGIGITVREWSRRDEVITSDVIADALKRLMVRPEGAEMRRRAVELGEALKQSVKDGGLSRVEMADFIHHITNPMAPMGAYGRLPFSFLKNIWYFWFGNKQKKNI</sequence>
<comment type="similarity">
    <text evidence="1 4">Belongs to the UDP-glycosyltransferase family.</text>
</comment>
<evidence type="ECO:0000256" key="1">
    <source>
        <dbReference type="ARBA" id="ARBA00009995"/>
    </source>
</evidence>
<dbReference type="PANTHER" id="PTHR48044">
    <property type="entry name" value="GLYCOSYLTRANSFERASE"/>
    <property type="match status" value="1"/>
</dbReference>
<evidence type="ECO:0000256" key="5">
    <source>
        <dbReference type="RuleBase" id="RU362057"/>
    </source>
</evidence>